<accession>M1DHB6</accession>
<dbReference type="InParanoid" id="M1DHB6"/>
<sequence>MVADMRSRLSLFIVGLPRLSNKESKAAMLIGDMVIARLMINMQQVEEDKLRDREKFKNKRVKTSGNEFGQQKSKANRSFIQHKHKGPAPLSVSAPARENDQNDP</sequence>
<organism evidence="2 3">
    <name type="scientific">Solanum tuberosum</name>
    <name type="common">Potato</name>
    <dbReference type="NCBI Taxonomy" id="4113"/>
    <lineage>
        <taxon>Eukaryota</taxon>
        <taxon>Viridiplantae</taxon>
        <taxon>Streptophyta</taxon>
        <taxon>Embryophyta</taxon>
        <taxon>Tracheophyta</taxon>
        <taxon>Spermatophyta</taxon>
        <taxon>Magnoliopsida</taxon>
        <taxon>eudicotyledons</taxon>
        <taxon>Gunneridae</taxon>
        <taxon>Pentapetalae</taxon>
        <taxon>asterids</taxon>
        <taxon>lamiids</taxon>
        <taxon>Solanales</taxon>
        <taxon>Solanaceae</taxon>
        <taxon>Solanoideae</taxon>
        <taxon>Solaneae</taxon>
        <taxon>Solanum</taxon>
    </lineage>
</organism>
<feature type="compositionally biased region" description="Polar residues" evidence="1">
    <location>
        <begin position="63"/>
        <end position="79"/>
    </location>
</feature>
<dbReference type="PaxDb" id="4113-PGSC0003DMT400086618"/>
<protein>
    <submittedName>
        <fullName evidence="2">Gag-pol polyprotein</fullName>
    </submittedName>
</protein>
<dbReference type="Gramene" id="PGSC0003DMT400089047">
    <property type="protein sequence ID" value="PGSC0003DMT400089047"/>
    <property type="gene ID" value="PGSC0003DMG400038618"/>
</dbReference>
<reference evidence="2" key="2">
    <citation type="submission" date="2015-06" db="UniProtKB">
        <authorList>
            <consortium name="EnsemblPlants"/>
        </authorList>
    </citation>
    <scope>IDENTIFICATION</scope>
    <source>
        <strain evidence="2">DM1-3 516 R44</strain>
    </source>
</reference>
<evidence type="ECO:0000313" key="3">
    <source>
        <dbReference type="Proteomes" id="UP000011115"/>
    </source>
</evidence>
<dbReference type="Proteomes" id="UP000011115">
    <property type="component" value="Unassembled WGS sequence"/>
</dbReference>
<dbReference type="EnsemblPlants" id="PGSC0003DMT400086618">
    <property type="protein sequence ID" value="PGSC0003DMT400086618"/>
    <property type="gene ID" value="PGSC0003DMG400036189"/>
</dbReference>
<dbReference type="HOGENOM" id="CLU_043741_6_0_1"/>
<evidence type="ECO:0000256" key="1">
    <source>
        <dbReference type="SAM" id="MobiDB-lite"/>
    </source>
</evidence>
<dbReference type="AlphaFoldDB" id="M1DHB6"/>
<keyword evidence="3" id="KW-1185">Reference proteome</keyword>
<feature type="region of interest" description="Disordered" evidence="1">
    <location>
        <begin position="48"/>
        <end position="104"/>
    </location>
</feature>
<reference evidence="3" key="1">
    <citation type="journal article" date="2011" name="Nature">
        <title>Genome sequence and analysis of the tuber crop potato.</title>
        <authorList>
            <consortium name="The Potato Genome Sequencing Consortium"/>
        </authorList>
    </citation>
    <scope>NUCLEOTIDE SEQUENCE [LARGE SCALE GENOMIC DNA]</scope>
    <source>
        <strain evidence="3">cv. DM1-3 516 R44</strain>
    </source>
</reference>
<dbReference type="Gramene" id="PGSC0003DMT400086618">
    <property type="protein sequence ID" value="PGSC0003DMT400086618"/>
    <property type="gene ID" value="PGSC0003DMG400036189"/>
</dbReference>
<name>M1DHB6_SOLTU</name>
<evidence type="ECO:0000313" key="2">
    <source>
        <dbReference type="EnsemblPlants" id="PGSC0003DMT400089047"/>
    </source>
</evidence>
<dbReference type="EnsemblPlants" id="PGSC0003DMT400089047">
    <property type="protein sequence ID" value="PGSC0003DMT400089047"/>
    <property type="gene ID" value="PGSC0003DMG400038618"/>
</dbReference>
<proteinExistence type="predicted"/>